<dbReference type="InterPro" id="IPR036661">
    <property type="entry name" value="Luciferase-like_sf"/>
</dbReference>
<evidence type="ECO:0000313" key="8">
    <source>
        <dbReference type="Proteomes" id="UP001500449"/>
    </source>
</evidence>
<keyword evidence="2" id="KW-0288">FMN</keyword>
<reference evidence="7 8" key="1">
    <citation type="journal article" date="2019" name="Int. J. Syst. Evol. Microbiol.">
        <title>The Global Catalogue of Microorganisms (GCM) 10K type strain sequencing project: providing services to taxonomists for standard genome sequencing and annotation.</title>
        <authorList>
            <consortium name="The Broad Institute Genomics Platform"/>
            <consortium name="The Broad Institute Genome Sequencing Center for Infectious Disease"/>
            <person name="Wu L."/>
            <person name="Ma J."/>
        </authorList>
    </citation>
    <scope>NUCLEOTIDE SEQUENCE [LARGE SCALE GENOMIC DNA]</scope>
    <source>
        <strain evidence="7 8">JCM 16009</strain>
    </source>
</reference>
<evidence type="ECO:0000256" key="5">
    <source>
        <dbReference type="ARBA" id="ARBA00033748"/>
    </source>
</evidence>
<dbReference type="Proteomes" id="UP001500449">
    <property type="component" value="Unassembled WGS sequence"/>
</dbReference>
<keyword evidence="4 7" id="KW-0503">Monooxygenase</keyword>
<accession>A0ABN2MRK0</accession>
<name>A0ABN2MRK0_9PSEU</name>
<evidence type="ECO:0000256" key="3">
    <source>
        <dbReference type="ARBA" id="ARBA00023002"/>
    </source>
</evidence>
<dbReference type="PIRSF" id="PIRSF000337">
    <property type="entry name" value="NTA_MOA"/>
    <property type="match status" value="1"/>
</dbReference>
<dbReference type="PANTHER" id="PTHR30011:SF16">
    <property type="entry name" value="C2H2 FINGER DOMAIN TRANSCRIPTION FACTOR (EUROFUNG)-RELATED"/>
    <property type="match status" value="1"/>
</dbReference>
<keyword evidence="1" id="KW-0285">Flavoprotein</keyword>
<keyword evidence="3" id="KW-0560">Oxidoreductase</keyword>
<dbReference type="RefSeq" id="WP_344413258.1">
    <property type="nucleotide sequence ID" value="NZ_BAAAQK010000003.1"/>
</dbReference>
<evidence type="ECO:0000256" key="4">
    <source>
        <dbReference type="ARBA" id="ARBA00023033"/>
    </source>
</evidence>
<keyword evidence="8" id="KW-1185">Reference proteome</keyword>
<dbReference type="Gene3D" id="3.20.20.30">
    <property type="entry name" value="Luciferase-like domain"/>
    <property type="match status" value="1"/>
</dbReference>
<proteinExistence type="inferred from homology"/>
<evidence type="ECO:0000259" key="6">
    <source>
        <dbReference type="Pfam" id="PF00296"/>
    </source>
</evidence>
<comment type="similarity">
    <text evidence="5">Belongs to the NtaA/SnaA/DszA monooxygenase family.</text>
</comment>
<dbReference type="InterPro" id="IPR051260">
    <property type="entry name" value="Diverse_substr_monoxygenases"/>
</dbReference>
<dbReference type="Pfam" id="PF00296">
    <property type="entry name" value="Bac_luciferase"/>
    <property type="match status" value="1"/>
</dbReference>
<dbReference type="InterPro" id="IPR016215">
    <property type="entry name" value="NTA_MOA"/>
</dbReference>
<protein>
    <submittedName>
        <fullName evidence="7">NtaA/DmoA family FMN-dependent monooxygenase</fullName>
    </submittedName>
</protein>
<organism evidence="7 8">
    <name type="scientific">Pseudonocardia ailaonensis</name>
    <dbReference type="NCBI Taxonomy" id="367279"/>
    <lineage>
        <taxon>Bacteria</taxon>
        <taxon>Bacillati</taxon>
        <taxon>Actinomycetota</taxon>
        <taxon>Actinomycetes</taxon>
        <taxon>Pseudonocardiales</taxon>
        <taxon>Pseudonocardiaceae</taxon>
        <taxon>Pseudonocardia</taxon>
    </lineage>
</organism>
<dbReference type="EMBL" id="BAAAQK010000003">
    <property type="protein sequence ID" value="GAA1835514.1"/>
    <property type="molecule type" value="Genomic_DNA"/>
</dbReference>
<evidence type="ECO:0000313" key="7">
    <source>
        <dbReference type="EMBL" id="GAA1835514.1"/>
    </source>
</evidence>
<evidence type="ECO:0000256" key="1">
    <source>
        <dbReference type="ARBA" id="ARBA00022630"/>
    </source>
</evidence>
<sequence>MATPPPRQIRLCLNLQATGRHDAAWKTLDPTSDWLAGIDYYIEIARLAERARFDAIFIADRLGSLDEASHRRPWRGADPVVLLAALARETDHIGLVATQPSLWGDPFTRARAIATLDHVSKGRAAWNIVTSQEEVTRRALGGGEVLDPETRYRKAGEFVAAVDAFWRSLPEEAVVADPAADTYIDPGRTRPVEIDGEFVRASGVLPLTGGYRGQRPVLFQAGSSQRSKEFGARWADALFTSQRVPQLAREFSAEVKALAAGQGRDPDDLLVLPGLYVILGAAEAEARDRRQALDEHLALGPLQDALTAQLEFDVSGLDLDAELPYSALEDRAVSPAGLARRDQLISDARRRRLTVRQLLFNNLSGGQRMIVGTPEQVADDIVGWVDTGAADGFTINIDVQPAGFAAFAAGVVAELQDRGRFRREYTHETLRENLGVSPRPLVAGAVPTGKDRV</sequence>
<evidence type="ECO:0000256" key="2">
    <source>
        <dbReference type="ARBA" id="ARBA00022643"/>
    </source>
</evidence>
<dbReference type="PANTHER" id="PTHR30011">
    <property type="entry name" value="ALKANESULFONATE MONOOXYGENASE-RELATED"/>
    <property type="match status" value="1"/>
</dbReference>
<dbReference type="InterPro" id="IPR011251">
    <property type="entry name" value="Luciferase-like_dom"/>
</dbReference>
<dbReference type="NCBIfam" id="TIGR03860">
    <property type="entry name" value="FMN_nitrolo"/>
    <property type="match status" value="1"/>
</dbReference>
<feature type="domain" description="Luciferase-like" evidence="6">
    <location>
        <begin position="36"/>
        <end position="389"/>
    </location>
</feature>
<dbReference type="GO" id="GO:0004497">
    <property type="term" value="F:monooxygenase activity"/>
    <property type="evidence" value="ECO:0007669"/>
    <property type="project" value="UniProtKB-KW"/>
</dbReference>
<comment type="caution">
    <text evidence="7">The sequence shown here is derived from an EMBL/GenBank/DDBJ whole genome shotgun (WGS) entry which is preliminary data.</text>
</comment>
<dbReference type="SUPFAM" id="SSF51679">
    <property type="entry name" value="Bacterial luciferase-like"/>
    <property type="match status" value="1"/>
</dbReference>
<gene>
    <name evidence="7" type="ORF">GCM10009836_12400</name>
</gene>